<proteinExistence type="predicted"/>
<dbReference type="AlphaFoldDB" id="A0ABD2A6X3"/>
<organism evidence="1 2">
    <name type="scientific">Vespula squamosa</name>
    <name type="common">Southern yellow jacket</name>
    <name type="synonym">Wasp</name>
    <dbReference type="NCBI Taxonomy" id="30214"/>
    <lineage>
        <taxon>Eukaryota</taxon>
        <taxon>Metazoa</taxon>
        <taxon>Ecdysozoa</taxon>
        <taxon>Arthropoda</taxon>
        <taxon>Hexapoda</taxon>
        <taxon>Insecta</taxon>
        <taxon>Pterygota</taxon>
        <taxon>Neoptera</taxon>
        <taxon>Endopterygota</taxon>
        <taxon>Hymenoptera</taxon>
        <taxon>Apocrita</taxon>
        <taxon>Aculeata</taxon>
        <taxon>Vespoidea</taxon>
        <taxon>Vespidae</taxon>
        <taxon>Vespinae</taxon>
        <taxon>Vespula</taxon>
    </lineage>
</organism>
<keyword evidence="2" id="KW-1185">Reference proteome</keyword>
<name>A0ABD2A6X3_VESSQ</name>
<protein>
    <submittedName>
        <fullName evidence="1">Uncharacterized protein</fullName>
    </submittedName>
</protein>
<comment type="caution">
    <text evidence="1">The sequence shown here is derived from an EMBL/GenBank/DDBJ whole genome shotgun (WGS) entry which is preliminary data.</text>
</comment>
<evidence type="ECO:0000313" key="1">
    <source>
        <dbReference type="EMBL" id="KAL2715555.1"/>
    </source>
</evidence>
<accession>A0ABD2A6X3</accession>
<sequence>MKLSIKLDGKPIKKRISSLSLALSIIAISTKNSVRSLIDLRRSFSVENDNSKNSLILQAIICSRMVAIMSWLNFHFSDVLHIGGSLNTLINILLIVRPHSPFCPFLCPWRLTIQTLLSLIKIIDYVVVIILPKGQP</sequence>
<dbReference type="EMBL" id="JAUDFV010000155">
    <property type="protein sequence ID" value="KAL2715555.1"/>
    <property type="molecule type" value="Genomic_DNA"/>
</dbReference>
<gene>
    <name evidence="1" type="ORF">V1478_015253</name>
</gene>
<reference evidence="1 2" key="1">
    <citation type="journal article" date="2024" name="Ann. Entomol. Soc. Am.">
        <title>Genomic analyses of the southern and eastern yellowjacket wasps (Hymenoptera: Vespidae) reveal evolutionary signatures of social life.</title>
        <authorList>
            <person name="Catto M.A."/>
            <person name="Caine P.B."/>
            <person name="Orr S.E."/>
            <person name="Hunt B.G."/>
            <person name="Goodisman M.A.D."/>
        </authorList>
    </citation>
    <scope>NUCLEOTIDE SEQUENCE [LARGE SCALE GENOMIC DNA]</scope>
    <source>
        <strain evidence="1">233</strain>
        <tissue evidence="1">Head and thorax</tissue>
    </source>
</reference>
<evidence type="ECO:0000313" key="2">
    <source>
        <dbReference type="Proteomes" id="UP001607302"/>
    </source>
</evidence>
<dbReference type="Proteomes" id="UP001607302">
    <property type="component" value="Unassembled WGS sequence"/>
</dbReference>